<evidence type="ECO:0000256" key="2">
    <source>
        <dbReference type="SAM" id="Phobius"/>
    </source>
</evidence>
<proteinExistence type="predicted"/>
<keyword evidence="2" id="KW-0472">Membrane</keyword>
<keyword evidence="2" id="KW-0812">Transmembrane</keyword>
<gene>
    <name evidence="3" type="ORF">Ga0061067_103273</name>
</gene>
<reference evidence="4" key="1">
    <citation type="submission" date="2015-08" db="EMBL/GenBank/DDBJ databases">
        <authorList>
            <person name="Varghese N."/>
        </authorList>
    </citation>
    <scope>NUCLEOTIDE SEQUENCE [LARGE SCALE GENOMIC DNA]</scope>
    <source>
        <strain evidence="4">DSM 23407</strain>
    </source>
</reference>
<dbReference type="RefSeq" id="WP_055455071.1">
    <property type="nucleotide sequence ID" value="NZ_CYHE01000003.1"/>
</dbReference>
<accession>A0A0K6HV96</accession>
<dbReference type="AlphaFoldDB" id="A0A0K6HV96"/>
<feature type="region of interest" description="Disordered" evidence="1">
    <location>
        <begin position="1"/>
        <end position="36"/>
    </location>
</feature>
<name>A0A0K6HV96_9HYPH</name>
<evidence type="ECO:0000313" key="3">
    <source>
        <dbReference type="EMBL" id="CUA94693.1"/>
    </source>
</evidence>
<organism evidence="3 4">
    <name type="scientific">Pannonibacter indicus</name>
    <dbReference type="NCBI Taxonomy" id="466044"/>
    <lineage>
        <taxon>Bacteria</taxon>
        <taxon>Pseudomonadati</taxon>
        <taxon>Pseudomonadota</taxon>
        <taxon>Alphaproteobacteria</taxon>
        <taxon>Hyphomicrobiales</taxon>
        <taxon>Stappiaceae</taxon>
        <taxon>Pannonibacter</taxon>
    </lineage>
</organism>
<evidence type="ECO:0000256" key="1">
    <source>
        <dbReference type="SAM" id="MobiDB-lite"/>
    </source>
</evidence>
<dbReference type="Proteomes" id="UP000183900">
    <property type="component" value="Unassembled WGS sequence"/>
</dbReference>
<feature type="transmembrane region" description="Helical" evidence="2">
    <location>
        <begin position="191"/>
        <end position="213"/>
    </location>
</feature>
<protein>
    <submittedName>
        <fullName evidence="3">Uncharacterized protein</fullName>
    </submittedName>
</protein>
<dbReference type="OrthoDB" id="54411at2"/>
<evidence type="ECO:0000313" key="4">
    <source>
        <dbReference type="Proteomes" id="UP000183900"/>
    </source>
</evidence>
<sequence length="215" mass="22834">MEGQSASEREPEARLARAGGTVRPASGSGNSPQPAVNRDLVRLALHKITGSPEFSASQQLRQFLTFVVEASIADPPVPLKGYTIATQALGRDDSFNPATDPIVRVEAARLRKRLEDYYAGTGHGDPVRIIIPRGSYQPGFHLMHAPEGSTAPQAGPEASPEPPLRGDPALTPPTSSAKLLETPQARSFPAILLRPVVFFPLMAIAFAAGYAAAHL</sequence>
<dbReference type="EMBL" id="CYHE01000003">
    <property type="protein sequence ID" value="CUA94693.1"/>
    <property type="molecule type" value="Genomic_DNA"/>
</dbReference>
<feature type="region of interest" description="Disordered" evidence="1">
    <location>
        <begin position="143"/>
        <end position="176"/>
    </location>
</feature>
<keyword evidence="2" id="KW-1133">Transmembrane helix</keyword>
<keyword evidence="4" id="KW-1185">Reference proteome</keyword>